<sequence>MAISSVRGTVGQVVRRRLARHDHPSVRHHGEVSRPTPHVRIDREVLERNIDAMQQTAEAAGLALRPHAKTHKSLEVARLQLAAGAIGLTVATVSEAEVFAEVCDDLFVAYPLWVDDERAQRLRGLLGTSVVTVGVDSVESVRQLAPLAAGGLRVRIEVDSGHHRSGVPAGDAVDVATAASEAGLAVDGVFTFPGHSYSPDARASAAADEQRELGAARDALVAAGVPCPVVSGGSTPSVEYARGDVLTEVRPGVYVFGDAQQWELGATTPEQVALTVVATVVGRYPDRVVLDAGSKVLGADRSSWATGHGRLLDHPDAVITALSEHHATVTGFDAPRGTRVRVVPNHVCNTVNLADELVLGDGTWRVDARGANT</sequence>
<dbReference type="SUPFAM" id="SSF51419">
    <property type="entry name" value="PLP-binding barrel"/>
    <property type="match status" value="1"/>
</dbReference>
<comment type="caution">
    <text evidence="4">The sequence shown here is derived from an EMBL/GenBank/DDBJ whole genome shotgun (WGS) entry which is preliminary data.</text>
</comment>
<name>A0ABR8N8J0_9ACTN</name>
<dbReference type="InterPro" id="IPR051466">
    <property type="entry name" value="D-amino_acid_metab_enzyme"/>
</dbReference>
<dbReference type="Proteomes" id="UP000618818">
    <property type="component" value="Unassembled WGS sequence"/>
</dbReference>
<keyword evidence="5" id="KW-1185">Reference proteome</keyword>
<dbReference type="SMART" id="SM01119">
    <property type="entry name" value="D-ser_dehydrat"/>
    <property type="match status" value="1"/>
</dbReference>
<gene>
    <name evidence="4" type="ORF">IEZ26_07505</name>
</gene>
<comment type="similarity">
    <text evidence="1">Belongs to the DSD1 family.</text>
</comment>
<feature type="domain" description="D-serine dehydratase-like" evidence="3">
    <location>
        <begin position="273"/>
        <end position="361"/>
    </location>
</feature>
<dbReference type="Pfam" id="PF01168">
    <property type="entry name" value="Ala_racemase_N"/>
    <property type="match status" value="1"/>
</dbReference>
<dbReference type="InterPro" id="IPR042208">
    <property type="entry name" value="D-ser_dehydrat-like_sf"/>
</dbReference>
<evidence type="ECO:0000313" key="4">
    <source>
        <dbReference type="EMBL" id="MBD3924458.1"/>
    </source>
</evidence>
<dbReference type="InterPro" id="IPR029066">
    <property type="entry name" value="PLP-binding_barrel"/>
</dbReference>
<dbReference type="EMBL" id="JACXYZ010000001">
    <property type="protein sequence ID" value="MBD3924458.1"/>
    <property type="molecule type" value="Genomic_DNA"/>
</dbReference>
<dbReference type="Pfam" id="PF14031">
    <property type="entry name" value="D-ser_dehydrat"/>
    <property type="match status" value="1"/>
</dbReference>
<accession>A0ABR8N8J0</accession>
<dbReference type="InterPro" id="IPR001608">
    <property type="entry name" value="Ala_racemase_N"/>
</dbReference>
<dbReference type="InterPro" id="IPR026956">
    <property type="entry name" value="D-ser_dehydrat-like_dom"/>
</dbReference>
<dbReference type="PANTHER" id="PTHR28004">
    <property type="entry name" value="ZGC:162816-RELATED"/>
    <property type="match status" value="1"/>
</dbReference>
<proteinExistence type="inferred from homology"/>
<evidence type="ECO:0000256" key="1">
    <source>
        <dbReference type="ARBA" id="ARBA00005323"/>
    </source>
</evidence>
<evidence type="ECO:0000256" key="2">
    <source>
        <dbReference type="ARBA" id="ARBA00023239"/>
    </source>
</evidence>
<organism evidence="4 5">
    <name type="scientific">Nocardioides cavernae</name>
    <dbReference type="NCBI Taxonomy" id="1921566"/>
    <lineage>
        <taxon>Bacteria</taxon>
        <taxon>Bacillati</taxon>
        <taxon>Actinomycetota</taxon>
        <taxon>Actinomycetes</taxon>
        <taxon>Propionibacteriales</taxon>
        <taxon>Nocardioidaceae</taxon>
        <taxon>Nocardioides</taxon>
    </lineage>
</organism>
<dbReference type="PANTHER" id="PTHR28004:SF2">
    <property type="entry name" value="D-SERINE DEHYDRATASE"/>
    <property type="match status" value="1"/>
</dbReference>
<evidence type="ECO:0000259" key="3">
    <source>
        <dbReference type="SMART" id="SM01119"/>
    </source>
</evidence>
<dbReference type="Gene3D" id="2.40.37.20">
    <property type="entry name" value="D-serine dehydratase-like domain"/>
    <property type="match status" value="1"/>
</dbReference>
<reference evidence="4 5" key="1">
    <citation type="submission" date="2020-09" db="EMBL/GenBank/DDBJ databases">
        <title>novel species in genus Nocardioides.</title>
        <authorList>
            <person name="Zhang G."/>
        </authorList>
    </citation>
    <scope>NUCLEOTIDE SEQUENCE [LARGE SCALE GENOMIC DNA]</scope>
    <source>
        <strain evidence="4 5">KCTC 39551</strain>
    </source>
</reference>
<keyword evidence="2" id="KW-0456">Lyase</keyword>
<protein>
    <submittedName>
        <fullName evidence="4">Alanine racemase</fullName>
    </submittedName>
</protein>
<dbReference type="Gene3D" id="3.20.20.10">
    <property type="entry name" value="Alanine racemase"/>
    <property type="match status" value="1"/>
</dbReference>
<evidence type="ECO:0000313" key="5">
    <source>
        <dbReference type="Proteomes" id="UP000618818"/>
    </source>
</evidence>